<protein>
    <submittedName>
        <fullName evidence="3">Peptide chain release factor H</fullName>
    </submittedName>
</protein>
<dbReference type="GO" id="GO:0003747">
    <property type="term" value="F:translation release factor activity"/>
    <property type="evidence" value="ECO:0007669"/>
    <property type="project" value="InterPro"/>
</dbReference>
<gene>
    <name evidence="3" type="ORF">BPA30113_00861</name>
</gene>
<dbReference type="InterPro" id="IPR045853">
    <property type="entry name" value="Pep_chain_release_fac_I_sf"/>
</dbReference>
<accession>A0A6J5CWM3</accession>
<dbReference type="AlphaFoldDB" id="A0A6J5CWM3"/>
<evidence type="ECO:0000256" key="1">
    <source>
        <dbReference type="ARBA" id="ARBA00010835"/>
    </source>
</evidence>
<dbReference type="InterPro" id="IPR017509">
    <property type="entry name" value="PrfH"/>
</dbReference>
<dbReference type="Gene3D" id="3.30.160.20">
    <property type="match status" value="1"/>
</dbReference>
<dbReference type="InterPro" id="IPR050057">
    <property type="entry name" value="Prokaryotic/Mito_RF"/>
</dbReference>
<feature type="domain" description="Prokaryotic-type class I peptide chain release factors" evidence="2">
    <location>
        <begin position="114"/>
        <end position="130"/>
    </location>
</feature>
<keyword evidence="4" id="KW-1185">Reference proteome</keyword>
<dbReference type="NCBIfam" id="TIGR03072">
    <property type="entry name" value="release_prfH"/>
    <property type="match status" value="1"/>
</dbReference>
<dbReference type="PANTHER" id="PTHR43804:SF9">
    <property type="entry name" value="PEPTIDE CHAIN RELEASE FACTOR HOMOLOG-RELATED"/>
    <property type="match status" value="1"/>
</dbReference>
<dbReference type="PROSITE" id="PS00745">
    <property type="entry name" value="RF_PROK_I"/>
    <property type="match status" value="1"/>
</dbReference>
<dbReference type="InterPro" id="IPR000352">
    <property type="entry name" value="Pep_chain_release_fac_I"/>
</dbReference>
<comment type="similarity">
    <text evidence="1">Belongs to the prokaryotic/mitochondrial release factor family.</text>
</comment>
<proteinExistence type="inferred from homology"/>
<reference evidence="3 4" key="1">
    <citation type="submission" date="2019-09" db="EMBL/GenBank/DDBJ databases">
        <authorList>
            <person name="Depoorter E."/>
        </authorList>
    </citation>
    <scope>NUCLEOTIDE SEQUENCE [LARGE SCALE GENOMIC DNA]</scope>
    <source>
        <strain evidence="3">LMG 30113</strain>
    </source>
</reference>
<dbReference type="Pfam" id="PF00472">
    <property type="entry name" value="RF-1"/>
    <property type="match status" value="1"/>
</dbReference>
<name>A0A6J5CWM3_9BURK</name>
<dbReference type="Proteomes" id="UP000494330">
    <property type="component" value="Unassembled WGS sequence"/>
</dbReference>
<dbReference type="RefSeq" id="WP_034197760.1">
    <property type="nucleotide sequence ID" value="NZ_CABVQD010000002.1"/>
</dbReference>
<evidence type="ECO:0000313" key="4">
    <source>
        <dbReference type="Proteomes" id="UP000494330"/>
    </source>
</evidence>
<sequence length="204" mass="22785">MLMQISSAHGPLECQLAAAHALRRLQAEADARRIVVTVLDMQPGERPGTLRSVLLDLDGADAPSLADRWAGTLQWVCASPYRLRHPRKNWFVGVTRCADAQPLPYGDVRFEAMRARGPGGQHVNKTSSAIRATHVATGLSVRVESERSQHANRRLALQLLQVRLQEEADRHASDARRQRRMQHFELERGNPVRVFHGPAFVPAD</sequence>
<dbReference type="PANTHER" id="PTHR43804">
    <property type="entry name" value="LD18447P"/>
    <property type="match status" value="1"/>
</dbReference>
<dbReference type="EMBL" id="CABVQD010000002">
    <property type="protein sequence ID" value="VWB24499.1"/>
    <property type="molecule type" value="Genomic_DNA"/>
</dbReference>
<evidence type="ECO:0000313" key="3">
    <source>
        <dbReference type="EMBL" id="VWB24499.1"/>
    </source>
</evidence>
<dbReference type="SUPFAM" id="SSF75620">
    <property type="entry name" value="Release factor"/>
    <property type="match status" value="1"/>
</dbReference>
<dbReference type="Gene3D" id="3.30.70.1660">
    <property type="match status" value="1"/>
</dbReference>
<organism evidence="3 4">
    <name type="scientific">Burkholderia paludis</name>
    <dbReference type="NCBI Taxonomy" id="1506587"/>
    <lineage>
        <taxon>Bacteria</taxon>
        <taxon>Pseudomonadati</taxon>
        <taxon>Pseudomonadota</taxon>
        <taxon>Betaproteobacteria</taxon>
        <taxon>Burkholderiales</taxon>
        <taxon>Burkholderiaceae</taxon>
        <taxon>Burkholderia</taxon>
        <taxon>Burkholderia cepacia complex</taxon>
    </lineage>
</organism>
<evidence type="ECO:0000259" key="2">
    <source>
        <dbReference type="PROSITE" id="PS00745"/>
    </source>
</evidence>